<proteinExistence type="predicted"/>
<dbReference type="SUPFAM" id="SSF48452">
    <property type="entry name" value="TPR-like"/>
    <property type="match status" value="1"/>
</dbReference>
<organism evidence="1">
    <name type="scientific">Spongospora subterranea</name>
    <dbReference type="NCBI Taxonomy" id="70186"/>
    <lineage>
        <taxon>Eukaryota</taxon>
        <taxon>Sar</taxon>
        <taxon>Rhizaria</taxon>
        <taxon>Endomyxa</taxon>
        <taxon>Phytomyxea</taxon>
        <taxon>Plasmodiophorida</taxon>
        <taxon>Plasmodiophoridae</taxon>
        <taxon>Spongospora</taxon>
    </lineage>
</organism>
<name>A0A0H5REP1_9EUKA</name>
<sequence>MLRRQIKWQFTLGSSRRCYFASFDSVGIAREFHKSHHLKVGPSEKVATERRRIHLMLCLKDRYADAISACDIVLSEYPHDIVVSMYKCEALFASERFDAAIAGCDLILAKCADIGGGPVLSSDI</sequence>
<accession>A0A0H5REP1</accession>
<protein>
    <submittedName>
        <fullName evidence="1">Uncharacterized protein</fullName>
    </submittedName>
</protein>
<reference evidence="1" key="1">
    <citation type="submission" date="2015-04" db="EMBL/GenBank/DDBJ databases">
        <title>The genome sequence of the plant pathogenic Rhizarian Plasmodiophora brassicae reveals insights in its biotrophic life cycle and the origin of chitin synthesis.</title>
        <authorList>
            <person name="Schwelm A."/>
            <person name="Fogelqvist J."/>
            <person name="Knaust A."/>
            <person name="Julke S."/>
            <person name="Lilja T."/>
            <person name="Dhandapani V."/>
            <person name="Bonilla-Rosso G."/>
            <person name="Karlsson M."/>
            <person name="Shevchenko A."/>
            <person name="Choi S.R."/>
            <person name="Kim H.G."/>
            <person name="Park J.Y."/>
            <person name="Lim Y.P."/>
            <person name="Ludwig-Muller J."/>
            <person name="Dixelius C."/>
        </authorList>
    </citation>
    <scope>NUCLEOTIDE SEQUENCE</scope>
    <source>
        <tissue evidence="1">Potato root galls</tissue>
    </source>
</reference>
<dbReference type="InterPro" id="IPR011990">
    <property type="entry name" value="TPR-like_helical_dom_sf"/>
</dbReference>
<dbReference type="EMBL" id="HACM01011560">
    <property type="protein sequence ID" value="CRZ12002.1"/>
    <property type="molecule type" value="Transcribed_RNA"/>
</dbReference>
<dbReference type="AlphaFoldDB" id="A0A0H5REP1"/>
<evidence type="ECO:0000313" key="1">
    <source>
        <dbReference type="EMBL" id="CRZ12002.1"/>
    </source>
</evidence>